<proteinExistence type="predicted"/>
<gene>
    <name evidence="1" type="ORF">H0E82_04520</name>
</gene>
<dbReference type="Proteomes" id="UP000589896">
    <property type="component" value="Unassembled WGS sequence"/>
</dbReference>
<organism evidence="1 2">
    <name type="scientific">Luteimonas deserti</name>
    <dbReference type="NCBI Taxonomy" id="2752306"/>
    <lineage>
        <taxon>Bacteria</taxon>
        <taxon>Pseudomonadati</taxon>
        <taxon>Pseudomonadota</taxon>
        <taxon>Gammaproteobacteria</taxon>
        <taxon>Lysobacterales</taxon>
        <taxon>Lysobacteraceae</taxon>
        <taxon>Luteimonas</taxon>
    </lineage>
</organism>
<dbReference type="AlphaFoldDB" id="A0A7Z0TXQ0"/>
<comment type="caution">
    <text evidence="1">The sequence shown here is derived from an EMBL/GenBank/DDBJ whole genome shotgun (WGS) entry which is preliminary data.</text>
</comment>
<evidence type="ECO:0000313" key="2">
    <source>
        <dbReference type="Proteomes" id="UP000589896"/>
    </source>
</evidence>
<accession>A0A7Z0TXQ0</accession>
<reference evidence="1 2" key="1">
    <citation type="submission" date="2020-07" db="EMBL/GenBank/DDBJ databases">
        <title>isolation of Luteimonas sp. SJ-16.</title>
        <authorList>
            <person name="Huang X.-X."/>
            <person name="Xu L."/>
            <person name="Sun J.-Q."/>
        </authorList>
    </citation>
    <scope>NUCLEOTIDE SEQUENCE [LARGE SCALE GENOMIC DNA]</scope>
    <source>
        <strain evidence="1 2">SJ-16</strain>
    </source>
</reference>
<dbReference type="RefSeq" id="WP_180544224.1">
    <property type="nucleotide sequence ID" value="NZ_JACCJZ010000010.1"/>
</dbReference>
<dbReference type="EMBL" id="JACCJZ010000010">
    <property type="protein sequence ID" value="NYZ62030.1"/>
    <property type="molecule type" value="Genomic_DNA"/>
</dbReference>
<sequence length="152" mass="17146">MGKQSDAKRKAKLKERRKIRDAAIARSGSSREAIAKWMAAQEGEPNINAELVDEHGAVLARLEGDSEELWTVYVGDDPIAGSHDEFIALGFLLTAAVDEHALGRTCFLQFYPWLLEEIERRCAESEMEWQKLLSDLLPPDRQHLALPPHQMP</sequence>
<protein>
    <submittedName>
        <fullName evidence="1">Uncharacterized protein</fullName>
    </submittedName>
</protein>
<name>A0A7Z0TXQ0_9GAMM</name>
<evidence type="ECO:0000313" key="1">
    <source>
        <dbReference type="EMBL" id="NYZ62030.1"/>
    </source>
</evidence>
<keyword evidence="2" id="KW-1185">Reference proteome</keyword>